<dbReference type="Proteomes" id="UP000277204">
    <property type="component" value="Unassembled WGS sequence"/>
</dbReference>
<keyword evidence="2" id="KW-1185">Reference proteome</keyword>
<evidence type="ECO:0000313" key="2">
    <source>
        <dbReference type="Proteomes" id="UP000277204"/>
    </source>
</evidence>
<dbReference type="AlphaFoldDB" id="A0A3P7Z4R3"/>
<reference evidence="1 2" key="1">
    <citation type="submission" date="2018-11" db="EMBL/GenBank/DDBJ databases">
        <authorList>
            <consortium name="Pathogen Informatics"/>
        </authorList>
    </citation>
    <scope>NUCLEOTIDE SEQUENCE [LARGE SCALE GENOMIC DNA]</scope>
    <source>
        <strain evidence="1 2">Zambia</strain>
    </source>
</reference>
<protein>
    <submittedName>
        <fullName evidence="1">Uncharacterized protein</fullName>
    </submittedName>
</protein>
<dbReference type="EMBL" id="UZAI01003380">
    <property type="protein sequence ID" value="VDO79344.1"/>
    <property type="molecule type" value="Genomic_DNA"/>
</dbReference>
<organism evidence="1 2">
    <name type="scientific">Schistosoma margrebowiei</name>
    <dbReference type="NCBI Taxonomy" id="48269"/>
    <lineage>
        <taxon>Eukaryota</taxon>
        <taxon>Metazoa</taxon>
        <taxon>Spiralia</taxon>
        <taxon>Lophotrochozoa</taxon>
        <taxon>Platyhelminthes</taxon>
        <taxon>Trematoda</taxon>
        <taxon>Digenea</taxon>
        <taxon>Strigeidida</taxon>
        <taxon>Schistosomatoidea</taxon>
        <taxon>Schistosomatidae</taxon>
        <taxon>Schistosoma</taxon>
    </lineage>
</organism>
<name>A0A3P7Z4R3_9TREM</name>
<evidence type="ECO:0000313" key="1">
    <source>
        <dbReference type="EMBL" id="VDO79344.1"/>
    </source>
</evidence>
<accession>A0A3P7Z4R3</accession>
<proteinExistence type="predicted"/>
<gene>
    <name evidence="1" type="ORF">SMRZ_LOCUS8040</name>
</gene>
<sequence length="137" mass="15463">MLINTCNILMMVVVVLEVPAPYSRTDLTFVLKIVTLILVDSCFELHMFFNCRNAVFALPILVLTSASDPPRSSMMLLTRYVKDSISSRASPSSEIVLIFSVLYLKMLAFSLCMLRPTDAEAVATLFFFTCICWCVWD</sequence>